<dbReference type="AlphaFoldDB" id="A0A1C7MVM4"/>
<gene>
    <name evidence="2" type="ORF">A0J61_11091</name>
</gene>
<evidence type="ECO:0000313" key="2">
    <source>
        <dbReference type="EMBL" id="OBZ80860.1"/>
    </source>
</evidence>
<feature type="region of interest" description="Disordered" evidence="1">
    <location>
        <begin position="33"/>
        <end position="52"/>
    </location>
</feature>
<dbReference type="InParanoid" id="A0A1C7MVM4"/>
<feature type="non-terminal residue" evidence="2">
    <location>
        <position position="127"/>
    </location>
</feature>
<feature type="region of interest" description="Disordered" evidence="1">
    <location>
        <begin position="103"/>
        <end position="127"/>
    </location>
</feature>
<sequence length="127" mass="14141">MNCVDNQDYYDLYAARLFKPPVVADSSTLMAKDTRTKRVTKPTKGKEKADEVKRRVLKTTKHTEAQIQPTQGPTPYTSAAPITDIYDPMMDVTPSLPIAQVPSSALSSIKRQRSTSTFPDTSLTYDI</sequence>
<feature type="region of interest" description="Disordered" evidence="1">
    <location>
        <begin position="59"/>
        <end position="82"/>
    </location>
</feature>
<feature type="compositionally biased region" description="Polar residues" evidence="1">
    <location>
        <begin position="65"/>
        <end position="77"/>
    </location>
</feature>
<evidence type="ECO:0000256" key="1">
    <source>
        <dbReference type="SAM" id="MobiDB-lite"/>
    </source>
</evidence>
<keyword evidence="3" id="KW-1185">Reference proteome</keyword>
<organism evidence="2 3">
    <name type="scientific">Choanephora cucurbitarum</name>
    <dbReference type="NCBI Taxonomy" id="101091"/>
    <lineage>
        <taxon>Eukaryota</taxon>
        <taxon>Fungi</taxon>
        <taxon>Fungi incertae sedis</taxon>
        <taxon>Mucoromycota</taxon>
        <taxon>Mucoromycotina</taxon>
        <taxon>Mucoromycetes</taxon>
        <taxon>Mucorales</taxon>
        <taxon>Mucorineae</taxon>
        <taxon>Choanephoraceae</taxon>
        <taxon>Choanephoroideae</taxon>
        <taxon>Choanephora</taxon>
    </lineage>
</organism>
<name>A0A1C7MVM4_9FUNG</name>
<reference evidence="2 3" key="1">
    <citation type="submission" date="2016-03" db="EMBL/GenBank/DDBJ databases">
        <title>Choanephora cucurbitarum.</title>
        <authorList>
            <person name="Min B."/>
            <person name="Park H."/>
            <person name="Park J.-H."/>
            <person name="Shin H.-D."/>
            <person name="Choi I.-G."/>
        </authorList>
    </citation>
    <scope>NUCLEOTIDE SEQUENCE [LARGE SCALE GENOMIC DNA]</scope>
    <source>
        <strain evidence="2 3">KUS-F28377</strain>
    </source>
</reference>
<protein>
    <submittedName>
        <fullName evidence="2">Uncharacterized protein</fullName>
    </submittedName>
</protein>
<proteinExistence type="predicted"/>
<dbReference type="Proteomes" id="UP000093000">
    <property type="component" value="Unassembled WGS sequence"/>
</dbReference>
<dbReference type="EMBL" id="LUGH01001665">
    <property type="protein sequence ID" value="OBZ80860.1"/>
    <property type="molecule type" value="Genomic_DNA"/>
</dbReference>
<evidence type="ECO:0000313" key="3">
    <source>
        <dbReference type="Proteomes" id="UP000093000"/>
    </source>
</evidence>
<accession>A0A1C7MVM4</accession>
<comment type="caution">
    <text evidence="2">The sequence shown here is derived from an EMBL/GenBank/DDBJ whole genome shotgun (WGS) entry which is preliminary data.</text>
</comment>